<protein>
    <submittedName>
        <fullName evidence="1">Uncharacterized protein</fullName>
    </submittedName>
</protein>
<dbReference type="AlphaFoldDB" id="N1R425"/>
<reference evidence="1" key="1">
    <citation type="submission" date="2015-06" db="UniProtKB">
        <authorList>
            <consortium name="EnsemblPlants"/>
        </authorList>
    </citation>
    <scope>IDENTIFICATION</scope>
</reference>
<organism evidence="1">
    <name type="scientific">Aegilops tauschii</name>
    <name type="common">Tausch's goatgrass</name>
    <name type="synonym">Aegilops squarrosa</name>
    <dbReference type="NCBI Taxonomy" id="37682"/>
    <lineage>
        <taxon>Eukaryota</taxon>
        <taxon>Viridiplantae</taxon>
        <taxon>Streptophyta</taxon>
        <taxon>Embryophyta</taxon>
        <taxon>Tracheophyta</taxon>
        <taxon>Spermatophyta</taxon>
        <taxon>Magnoliopsida</taxon>
        <taxon>Liliopsida</taxon>
        <taxon>Poales</taxon>
        <taxon>Poaceae</taxon>
        <taxon>BOP clade</taxon>
        <taxon>Pooideae</taxon>
        <taxon>Triticodae</taxon>
        <taxon>Triticeae</taxon>
        <taxon>Triticinae</taxon>
        <taxon>Aegilops</taxon>
    </lineage>
</organism>
<accession>N1R425</accession>
<sequence>MASFPFCRLYLLGKALPVDGREPRAAPAPAYRMAGGFRRAPGGADDFLHSDAGDKSDYDWAIGLFGGDWLLTFNTNWTCCIDHRVQRFKTFIPQCSGNSACQDWTYCPKIFDAHFQVNTSFNKVSTAFIKVNNSIKDIWPCYCYQDIWPCCCYQDIWPCYCYQDISSFREDFKWQCAFREFHAGSEKITS</sequence>
<dbReference type="EnsemblPlants" id="EMT18190">
    <property type="protein sequence ID" value="EMT18190"/>
    <property type="gene ID" value="F775_42635"/>
</dbReference>
<proteinExistence type="predicted"/>
<evidence type="ECO:0000313" key="1">
    <source>
        <dbReference type="EnsemblPlants" id="EMT18190"/>
    </source>
</evidence>
<name>N1R425_AEGTA</name>